<keyword evidence="1" id="KW-0732">Signal</keyword>
<evidence type="ECO:0000256" key="1">
    <source>
        <dbReference type="SAM" id="SignalP"/>
    </source>
</evidence>
<accession>A0A5J6MWS4</accession>
<organism evidence="2 3">
    <name type="scientific">Hypericibacter adhaerens</name>
    <dbReference type="NCBI Taxonomy" id="2602016"/>
    <lineage>
        <taxon>Bacteria</taxon>
        <taxon>Pseudomonadati</taxon>
        <taxon>Pseudomonadota</taxon>
        <taxon>Alphaproteobacteria</taxon>
        <taxon>Rhodospirillales</taxon>
        <taxon>Dongiaceae</taxon>
        <taxon>Hypericibacter</taxon>
    </lineage>
</organism>
<proteinExistence type="predicted"/>
<gene>
    <name evidence="2" type="ORF">FRZ61_18780</name>
</gene>
<dbReference type="OrthoDB" id="7358299at2"/>
<dbReference type="AlphaFoldDB" id="A0A5J6MWS4"/>
<evidence type="ECO:0000313" key="3">
    <source>
        <dbReference type="Proteomes" id="UP000325797"/>
    </source>
</evidence>
<dbReference type="RefSeq" id="WP_151116891.1">
    <property type="nucleotide sequence ID" value="NZ_CP042582.1"/>
</dbReference>
<feature type="chain" id="PRO_5023802629" description="Lipoprotein" evidence="1">
    <location>
        <begin position="26"/>
        <end position="158"/>
    </location>
</feature>
<dbReference type="KEGG" id="hadh:FRZ61_18780"/>
<reference evidence="2 3" key="1">
    <citation type="submission" date="2019-08" db="EMBL/GenBank/DDBJ databases">
        <title>Hyperibacter terrae gen. nov., sp. nov. and Hyperibacter viscosus sp. nov., two new members in the family Rhodospirillaceae isolated from the rhizosphere of Hypericum perforatum.</title>
        <authorList>
            <person name="Noviana Z."/>
        </authorList>
    </citation>
    <scope>NUCLEOTIDE SEQUENCE [LARGE SCALE GENOMIC DNA]</scope>
    <source>
        <strain evidence="2 3">R5959</strain>
    </source>
</reference>
<evidence type="ECO:0000313" key="2">
    <source>
        <dbReference type="EMBL" id="QEX21949.1"/>
    </source>
</evidence>
<keyword evidence="3" id="KW-1185">Reference proteome</keyword>
<feature type="signal peptide" evidence="1">
    <location>
        <begin position="1"/>
        <end position="25"/>
    </location>
</feature>
<sequence length="158" mass="16723">MVTSFSQLRLAAAAASLSVAALLMAACSSPHSPPTQTSATNPTVTYRYRGDEELVSANEKAAAYCSQYRSVPQTVRIDNESDGSKTVVFDCIATAAPATTTMAYNPNDPYVYHSDQDLLAATQSADAYCRNSGSMRAVTTVSSDSTGAKTITFRCVPQ</sequence>
<protein>
    <recommendedName>
        <fullName evidence="4">Lipoprotein</fullName>
    </recommendedName>
</protein>
<dbReference type="Proteomes" id="UP000325797">
    <property type="component" value="Chromosome"/>
</dbReference>
<dbReference type="EMBL" id="CP042582">
    <property type="protein sequence ID" value="QEX21949.1"/>
    <property type="molecule type" value="Genomic_DNA"/>
</dbReference>
<name>A0A5J6MWS4_9PROT</name>
<evidence type="ECO:0008006" key="4">
    <source>
        <dbReference type="Google" id="ProtNLM"/>
    </source>
</evidence>